<accession>A0A433D318</accession>
<feature type="region of interest" description="Disordered" evidence="1">
    <location>
        <begin position="107"/>
        <end position="236"/>
    </location>
</feature>
<feature type="compositionally biased region" description="Low complexity" evidence="1">
    <location>
        <begin position="131"/>
        <end position="141"/>
    </location>
</feature>
<dbReference type="AlphaFoldDB" id="A0A433D318"/>
<gene>
    <name evidence="2" type="ORF">BC936DRAFT_148448</name>
</gene>
<evidence type="ECO:0000313" key="2">
    <source>
        <dbReference type="EMBL" id="RUP45229.1"/>
    </source>
</evidence>
<feature type="compositionally biased region" description="Low complexity" evidence="1">
    <location>
        <begin position="73"/>
        <end position="90"/>
    </location>
</feature>
<protein>
    <submittedName>
        <fullName evidence="2">Uncharacterized protein</fullName>
    </submittedName>
</protein>
<feature type="compositionally biased region" description="Low complexity" evidence="1">
    <location>
        <begin position="149"/>
        <end position="158"/>
    </location>
</feature>
<sequence>MPRGGPPPKKKGNSTLPTLADYASPYASIADPNLQKSGANDDDDYFEPHKYTNDGNLIPSPPLTPPPRERRSSSTTSIKTHCSGDSVSSTDTTYTVISAHLHNDVFTYQSRGGAPPKPKKEIPPVPPLPSTLPTAPLLPRTPIVPPSASPSNSPVLSAHSVSPPMSPTPTNSRSTPTRSGRLPALTDLTIDGSAAPNGNKYARSEGSPVRPRMPPTSMSEPDMYSPNARRAASAPPIHTEDWQRMCLYASDYDF</sequence>
<evidence type="ECO:0000313" key="3">
    <source>
        <dbReference type="Proteomes" id="UP000268093"/>
    </source>
</evidence>
<proteinExistence type="predicted"/>
<feature type="compositionally biased region" description="Low complexity" evidence="1">
    <location>
        <begin position="168"/>
        <end position="179"/>
    </location>
</feature>
<feature type="region of interest" description="Disordered" evidence="1">
    <location>
        <begin position="1"/>
        <end position="90"/>
    </location>
</feature>
<keyword evidence="3" id="KW-1185">Reference proteome</keyword>
<reference evidence="2 3" key="1">
    <citation type="journal article" date="2018" name="New Phytol.">
        <title>Phylogenomics of Endogonaceae and evolution of mycorrhizas within Mucoromycota.</title>
        <authorList>
            <person name="Chang Y."/>
            <person name="Desiro A."/>
            <person name="Na H."/>
            <person name="Sandor L."/>
            <person name="Lipzen A."/>
            <person name="Clum A."/>
            <person name="Barry K."/>
            <person name="Grigoriev I.V."/>
            <person name="Martin F.M."/>
            <person name="Stajich J.E."/>
            <person name="Smith M.E."/>
            <person name="Bonito G."/>
            <person name="Spatafora J.W."/>
        </authorList>
    </citation>
    <scope>NUCLEOTIDE SEQUENCE [LARGE SCALE GENOMIC DNA]</scope>
    <source>
        <strain evidence="2 3">GMNB39</strain>
    </source>
</reference>
<dbReference type="EMBL" id="RBNI01007594">
    <property type="protein sequence ID" value="RUP45229.1"/>
    <property type="molecule type" value="Genomic_DNA"/>
</dbReference>
<dbReference type="Proteomes" id="UP000268093">
    <property type="component" value="Unassembled WGS sequence"/>
</dbReference>
<organism evidence="2 3">
    <name type="scientific">Jimgerdemannia flammicorona</name>
    <dbReference type="NCBI Taxonomy" id="994334"/>
    <lineage>
        <taxon>Eukaryota</taxon>
        <taxon>Fungi</taxon>
        <taxon>Fungi incertae sedis</taxon>
        <taxon>Mucoromycota</taxon>
        <taxon>Mucoromycotina</taxon>
        <taxon>Endogonomycetes</taxon>
        <taxon>Endogonales</taxon>
        <taxon>Endogonaceae</taxon>
        <taxon>Jimgerdemannia</taxon>
    </lineage>
</organism>
<feature type="compositionally biased region" description="Low complexity" evidence="1">
    <location>
        <begin position="225"/>
        <end position="236"/>
    </location>
</feature>
<name>A0A433D318_9FUNG</name>
<evidence type="ECO:0000256" key="1">
    <source>
        <dbReference type="SAM" id="MobiDB-lite"/>
    </source>
</evidence>
<comment type="caution">
    <text evidence="2">The sequence shown here is derived from an EMBL/GenBank/DDBJ whole genome shotgun (WGS) entry which is preliminary data.</text>
</comment>